<sequence>MLGLAKEIRGTQTHKQITKLVMKHFPMTTVKVHIKDEVPSGELNISASYDPDADEEGSSTPINIDLVFSSKDDENVEWTKQGRKYFLY</sequence>
<protein>
    <submittedName>
        <fullName evidence="1">Uncharacterized protein</fullName>
    </submittedName>
</protein>
<feature type="non-terminal residue" evidence="1">
    <location>
        <position position="88"/>
    </location>
</feature>
<evidence type="ECO:0000313" key="1">
    <source>
        <dbReference type="EMBL" id="SVD38329.1"/>
    </source>
</evidence>
<proteinExistence type="predicted"/>
<dbReference type="AlphaFoldDB" id="A0A382UVQ2"/>
<accession>A0A382UVQ2</accession>
<gene>
    <name evidence="1" type="ORF">METZ01_LOCUS391183</name>
</gene>
<name>A0A382UVQ2_9ZZZZ</name>
<reference evidence="1" key="1">
    <citation type="submission" date="2018-05" db="EMBL/GenBank/DDBJ databases">
        <authorList>
            <person name="Lanie J.A."/>
            <person name="Ng W.-L."/>
            <person name="Kazmierczak K.M."/>
            <person name="Andrzejewski T.M."/>
            <person name="Davidsen T.M."/>
            <person name="Wayne K.J."/>
            <person name="Tettelin H."/>
            <person name="Glass J.I."/>
            <person name="Rusch D."/>
            <person name="Podicherti R."/>
            <person name="Tsui H.-C.T."/>
            <person name="Winkler M.E."/>
        </authorList>
    </citation>
    <scope>NUCLEOTIDE SEQUENCE</scope>
</reference>
<dbReference type="EMBL" id="UINC01147168">
    <property type="protein sequence ID" value="SVD38329.1"/>
    <property type="molecule type" value="Genomic_DNA"/>
</dbReference>
<organism evidence="1">
    <name type="scientific">marine metagenome</name>
    <dbReference type="NCBI Taxonomy" id="408172"/>
    <lineage>
        <taxon>unclassified sequences</taxon>
        <taxon>metagenomes</taxon>
        <taxon>ecological metagenomes</taxon>
    </lineage>
</organism>